<dbReference type="AlphaFoldDB" id="A0A327YJ18"/>
<reference evidence="2 3" key="1">
    <citation type="submission" date="2018-06" db="EMBL/GenBank/DDBJ databases">
        <title>Genomic Encyclopedia of Type Strains, Phase III (KMG-III): the genomes of soil and plant-associated and newly described type strains.</title>
        <authorList>
            <person name="Whitman W."/>
        </authorList>
    </citation>
    <scope>NUCLEOTIDE SEQUENCE [LARGE SCALE GENOMIC DNA]</scope>
    <source>
        <strain evidence="2 3">CGMCC 1.12398</strain>
    </source>
</reference>
<sequence length="362" mass="38447">MKNLLKIGALAILFIANVSCENDDQTIINPSGGPELLTPLTGSSYILNRSTPSAEVTTLVWNHADYGVQTEINYEVEFSLADTEFAVITSGGLTNNRFITFTHESLNAIALSAGLTPYIAGDLDLRIKSSLGTNEDVVAYSNVVTITVTPYPTDLPKLAVAGNHQGWNAGNAPLIAASDFGRTDFEGYVWLDGEFKFVAQSADGTFNFPPAGGPDYGDNGDFSGILAETGESNCTAIAGYYRVRANTGAITTQNPDGMTYSTTAVSWGIIGSATPTGWDSDTDLTYNPTTKKLEIASIALVPGAFKFRGNNAWSNGFDLGTVNADGFLVDGGDLTFSGAAGNYKVILDLSNPRRYTYELIAL</sequence>
<keyword evidence="3" id="KW-1185">Reference proteome</keyword>
<dbReference type="RefSeq" id="WP_111567409.1">
    <property type="nucleotide sequence ID" value="NZ_QLMI01000006.1"/>
</dbReference>
<evidence type="ECO:0000313" key="3">
    <source>
        <dbReference type="Proteomes" id="UP000249620"/>
    </source>
</evidence>
<comment type="caution">
    <text evidence="2">The sequence shown here is derived from an EMBL/GenBank/DDBJ whole genome shotgun (WGS) entry which is preliminary data.</text>
</comment>
<protein>
    <submittedName>
        <fullName evidence="2">SusE-like outer membrane protein</fullName>
    </submittedName>
</protein>
<dbReference type="GO" id="GO:0019867">
    <property type="term" value="C:outer membrane"/>
    <property type="evidence" value="ECO:0007669"/>
    <property type="project" value="InterPro"/>
</dbReference>
<dbReference type="Gene3D" id="2.60.40.3620">
    <property type="match status" value="2"/>
</dbReference>
<name>A0A327YJ18_9FLAO</name>
<evidence type="ECO:0000259" key="1">
    <source>
        <dbReference type="Pfam" id="PF14292"/>
    </source>
</evidence>
<dbReference type="GO" id="GO:2001070">
    <property type="term" value="F:starch binding"/>
    <property type="evidence" value="ECO:0007669"/>
    <property type="project" value="InterPro"/>
</dbReference>
<evidence type="ECO:0000313" key="2">
    <source>
        <dbReference type="EMBL" id="RAK21018.1"/>
    </source>
</evidence>
<feature type="domain" description="SusE outer membrane protein" evidence="1">
    <location>
        <begin position="22"/>
        <end position="128"/>
    </location>
</feature>
<organism evidence="2 3">
    <name type="scientific">Flavobacterium aquaticum</name>
    <dbReference type="NCBI Taxonomy" id="1236486"/>
    <lineage>
        <taxon>Bacteria</taxon>
        <taxon>Pseudomonadati</taxon>
        <taxon>Bacteroidota</taxon>
        <taxon>Flavobacteriia</taxon>
        <taxon>Flavobacteriales</taxon>
        <taxon>Flavobacteriaceae</taxon>
        <taxon>Flavobacterium</taxon>
    </lineage>
</organism>
<dbReference type="InterPro" id="IPR025970">
    <property type="entry name" value="SusE"/>
</dbReference>
<dbReference type="EMBL" id="QLMI01000006">
    <property type="protein sequence ID" value="RAK21018.1"/>
    <property type="molecule type" value="Genomic_DNA"/>
</dbReference>
<dbReference type="Proteomes" id="UP000249620">
    <property type="component" value="Unassembled WGS sequence"/>
</dbReference>
<gene>
    <name evidence="2" type="ORF">B0I03_106129</name>
</gene>
<accession>A0A327YJ18</accession>
<dbReference type="Pfam" id="PF14292">
    <property type="entry name" value="SusE"/>
    <property type="match status" value="1"/>
</dbReference>
<dbReference type="OrthoDB" id="975117at2"/>
<proteinExistence type="predicted"/>
<dbReference type="CDD" id="cd12956">
    <property type="entry name" value="CBM_SusE-F_like"/>
    <property type="match status" value="1"/>
</dbReference>